<proteinExistence type="predicted"/>
<evidence type="ECO:0000313" key="2">
    <source>
        <dbReference type="EMBL" id="GGI45380.1"/>
    </source>
</evidence>
<evidence type="ECO:0000313" key="3">
    <source>
        <dbReference type="Proteomes" id="UP000615455"/>
    </source>
</evidence>
<reference evidence="3" key="1">
    <citation type="journal article" date="2019" name="Int. J. Syst. Evol. Microbiol.">
        <title>The Global Catalogue of Microorganisms (GCM) 10K type strain sequencing project: providing services to taxonomists for standard genome sequencing and annotation.</title>
        <authorList>
            <consortium name="The Broad Institute Genomics Platform"/>
            <consortium name="The Broad Institute Genome Sequencing Center for Infectious Disease"/>
            <person name="Wu L."/>
            <person name="Ma J."/>
        </authorList>
    </citation>
    <scope>NUCLEOTIDE SEQUENCE [LARGE SCALE GENOMIC DNA]</scope>
    <source>
        <strain evidence="3">CGMCC 1.15043</strain>
    </source>
</reference>
<keyword evidence="1" id="KW-0812">Transmembrane</keyword>
<dbReference type="EMBL" id="BMHE01000004">
    <property type="protein sequence ID" value="GGI45380.1"/>
    <property type="molecule type" value="Genomic_DNA"/>
</dbReference>
<organism evidence="2 3">
    <name type="scientific">Paenibacillus marchantiophytorum</name>
    <dbReference type="NCBI Taxonomy" id="1619310"/>
    <lineage>
        <taxon>Bacteria</taxon>
        <taxon>Bacillati</taxon>
        <taxon>Bacillota</taxon>
        <taxon>Bacilli</taxon>
        <taxon>Bacillales</taxon>
        <taxon>Paenibacillaceae</taxon>
        <taxon>Paenibacillus</taxon>
    </lineage>
</organism>
<evidence type="ECO:0000256" key="1">
    <source>
        <dbReference type="SAM" id="Phobius"/>
    </source>
</evidence>
<comment type="caution">
    <text evidence="2">The sequence shown here is derived from an EMBL/GenBank/DDBJ whole genome shotgun (WGS) entry which is preliminary data.</text>
</comment>
<protein>
    <submittedName>
        <fullName evidence="2">Uncharacterized protein</fullName>
    </submittedName>
</protein>
<name>A0ABQ2BQT6_9BACL</name>
<gene>
    <name evidence="2" type="ORF">GCM10008018_11790</name>
</gene>
<keyword evidence="1" id="KW-1133">Transmembrane helix</keyword>
<keyword evidence="3" id="KW-1185">Reference proteome</keyword>
<sequence length="77" mass="8722">MLTSITTIIISAIIGFLEGPSLLKKKLKLESWIFFTILLIGTLLSILLELRVKLPNPLDLITYIYKPISDYVFGILK</sequence>
<accession>A0ABQ2BQT6</accession>
<feature type="transmembrane region" description="Helical" evidence="1">
    <location>
        <begin position="32"/>
        <end position="50"/>
    </location>
</feature>
<keyword evidence="1" id="KW-0472">Membrane</keyword>
<dbReference type="RefSeq" id="WP_189008988.1">
    <property type="nucleotide sequence ID" value="NZ_BMHE01000004.1"/>
</dbReference>
<dbReference type="Proteomes" id="UP000615455">
    <property type="component" value="Unassembled WGS sequence"/>
</dbReference>